<dbReference type="EMBL" id="JACHXJ010000002">
    <property type="protein sequence ID" value="MBB3128602.1"/>
    <property type="molecule type" value="Genomic_DNA"/>
</dbReference>
<evidence type="ECO:0000313" key="3">
    <source>
        <dbReference type="Proteomes" id="UP000517523"/>
    </source>
</evidence>
<proteinExistence type="predicted"/>
<feature type="domain" description="CSD" evidence="1">
    <location>
        <begin position="52"/>
        <end position="121"/>
    </location>
</feature>
<dbReference type="Gene3D" id="2.40.50.140">
    <property type="entry name" value="Nucleic acid-binding proteins"/>
    <property type="match status" value="1"/>
</dbReference>
<dbReference type="Proteomes" id="UP000517523">
    <property type="component" value="Unassembled WGS sequence"/>
</dbReference>
<dbReference type="InterPro" id="IPR002059">
    <property type="entry name" value="CSP_DNA-bd"/>
</dbReference>
<dbReference type="GO" id="GO:0003676">
    <property type="term" value="F:nucleic acid binding"/>
    <property type="evidence" value="ECO:0007669"/>
    <property type="project" value="InterPro"/>
</dbReference>
<comment type="caution">
    <text evidence="2">The sequence shown here is derived from an EMBL/GenBank/DDBJ whole genome shotgun (WGS) entry which is preliminary data.</text>
</comment>
<dbReference type="AlphaFoldDB" id="A0A839TPG6"/>
<reference evidence="2 3" key="1">
    <citation type="submission" date="2020-08" db="EMBL/GenBank/DDBJ databases">
        <title>Genomic Encyclopedia of Type Strains, Phase III (KMG-III): the genomes of soil and plant-associated and newly described type strains.</title>
        <authorList>
            <person name="Whitman W."/>
        </authorList>
    </citation>
    <scope>NUCLEOTIDE SEQUENCE [LARGE SCALE GENOMIC DNA]</scope>
    <source>
        <strain evidence="2 3">CECT 5831</strain>
    </source>
</reference>
<dbReference type="InterPro" id="IPR012340">
    <property type="entry name" value="NA-bd_OB-fold"/>
</dbReference>
<protein>
    <submittedName>
        <fullName evidence="2">Cold shock CspA family protein</fullName>
    </submittedName>
</protein>
<dbReference type="SUPFAM" id="SSF50249">
    <property type="entry name" value="Nucleic acid-binding proteins"/>
    <property type="match status" value="1"/>
</dbReference>
<evidence type="ECO:0000259" key="1">
    <source>
        <dbReference type="Pfam" id="PF00313"/>
    </source>
</evidence>
<organism evidence="2 3">
    <name type="scientific">Paenibacillus rhizosphaerae</name>
    <dbReference type="NCBI Taxonomy" id="297318"/>
    <lineage>
        <taxon>Bacteria</taxon>
        <taxon>Bacillati</taxon>
        <taxon>Bacillota</taxon>
        <taxon>Bacilli</taxon>
        <taxon>Bacillales</taxon>
        <taxon>Paenibacillaceae</taxon>
        <taxon>Paenibacillus</taxon>
    </lineage>
</organism>
<accession>A0A839TPG6</accession>
<sequence>MVPLEIPVPIAQGHPDRDYPWFWEIHTWVEGETVPIEEIDAIQAARDLAALWFKEDKGYGRIMLDGQDGNHVFVHFSEILPDPIRLPNGFRCLKEGQKFAFELFEFPSIADSQRRTAKNVKIFED</sequence>
<dbReference type="Pfam" id="PF00313">
    <property type="entry name" value="CSD"/>
    <property type="match status" value="1"/>
</dbReference>
<name>A0A839TPG6_9BACL</name>
<gene>
    <name evidence="2" type="ORF">FHS19_003256</name>
</gene>
<evidence type="ECO:0000313" key="2">
    <source>
        <dbReference type="EMBL" id="MBB3128602.1"/>
    </source>
</evidence>